<proteinExistence type="predicted"/>
<name>A0A3E1KJV1_9XANT</name>
<evidence type="ECO:0000313" key="2">
    <source>
        <dbReference type="Proteomes" id="UP000259570"/>
    </source>
</evidence>
<comment type="caution">
    <text evidence="1">The sequence shown here is derived from an EMBL/GenBank/DDBJ whole genome shotgun (WGS) entry which is preliminary data.</text>
</comment>
<gene>
    <name evidence="1" type="ORF">DZD52_10605</name>
</gene>
<accession>A0A3E1KJV1</accession>
<protein>
    <submittedName>
        <fullName evidence="1">Uncharacterized protein</fullName>
    </submittedName>
</protein>
<dbReference type="AlphaFoldDB" id="A0A3E1KJV1"/>
<evidence type="ECO:0000313" key="1">
    <source>
        <dbReference type="EMBL" id="RFF39033.1"/>
    </source>
</evidence>
<reference evidence="1 2" key="1">
    <citation type="submission" date="2018-08" db="EMBL/GenBank/DDBJ databases">
        <title>Genome sequencing of X. nasturtii WHRI 8984.</title>
        <authorList>
            <person name="Studholme D.J."/>
            <person name="Mchugh J."/>
            <person name="Vicente J."/>
        </authorList>
    </citation>
    <scope>NUCLEOTIDE SEQUENCE [LARGE SCALE GENOMIC DNA]</scope>
    <source>
        <strain evidence="1 2">WHRI 8984</strain>
    </source>
</reference>
<organism evidence="1 2">
    <name type="scientific">Xanthomonas nasturtii</name>
    <dbReference type="NCBI Taxonomy" id="1843581"/>
    <lineage>
        <taxon>Bacteria</taxon>
        <taxon>Pseudomonadati</taxon>
        <taxon>Pseudomonadota</taxon>
        <taxon>Gammaproteobacteria</taxon>
        <taxon>Lysobacterales</taxon>
        <taxon>Lysobacteraceae</taxon>
        <taxon>Xanthomonas</taxon>
    </lineage>
</organism>
<sequence>MIKLLALSVRIVHQAIVNVRDQSDAIGNMGVAVIFDAYGILPNAPGYRVPRNIKVCCMDKLRAHVALAVPLTIPV</sequence>
<dbReference type="EMBL" id="QUZM01000017">
    <property type="protein sequence ID" value="RFF39033.1"/>
    <property type="molecule type" value="Genomic_DNA"/>
</dbReference>
<dbReference type="Proteomes" id="UP000259570">
    <property type="component" value="Unassembled WGS sequence"/>
</dbReference>